<feature type="chain" id="PRO_5045349260" evidence="1">
    <location>
        <begin position="21"/>
        <end position="148"/>
    </location>
</feature>
<keyword evidence="3" id="KW-1185">Reference proteome</keyword>
<dbReference type="Proteomes" id="UP001485459">
    <property type="component" value="Chromosome"/>
</dbReference>
<proteinExistence type="predicted"/>
<feature type="signal peptide" evidence="1">
    <location>
        <begin position="1"/>
        <end position="20"/>
    </location>
</feature>
<protein>
    <submittedName>
        <fullName evidence="2">Uncharacterized protein</fullName>
    </submittedName>
</protein>
<evidence type="ECO:0000313" key="3">
    <source>
        <dbReference type="Proteomes" id="UP001485459"/>
    </source>
</evidence>
<name>A0ABZ2YLR5_9BACT</name>
<reference evidence="3" key="1">
    <citation type="submission" date="2024-03" db="EMBL/GenBank/DDBJ databases">
        <title>Chitinophaga horti sp. nov., isolated from garden soil.</title>
        <authorList>
            <person name="Lee D.S."/>
            <person name="Han D.M."/>
            <person name="Baek J.H."/>
            <person name="Choi D.G."/>
            <person name="Jeon J.H."/>
            <person name="Jeon C.O."/>
        </authorList>
    </citation>
    <scope>NUCLEOTIDE SEQUENCE [LARGE SCALE GENOMIC DNA]</scope>
    <source>
        <strain evidence="3">GPA1</strain>
    </source>
</reference>
<gene>
    <name evidence="2" type="ORF">WJU16_22290</name>
</gene>
<dbReference type="RefSeq" id="WP_341835593.1">
    <property type="nucleotide sequence ID" value="NZ_CP149822.1"/>
</dbReference>
<evidence type="ECO:0000313" key="2">
    <source>
        <dbReference type="EMBL" id="WZN40696.1"/>
    </source>
</evidence>
<organism evidence="2 3">
    <name type="scientific">Chitinophaga pollutisoli</name>
    <dbReference type="NCBI Taxonomy" id="3133966"/>
    <lineage>
        <taxon>Bacteria</taxon>
        <taxon>Pseudomonadati</taxon>
        <taxon>Bacteroidota</taxon>
        <taxon>Chitinophagia</taxon>
        <taxon>Chitinophagales</taxon>
        <taxon>Chitinophagaceae</taxon>
        <taxon>Chitinophaga</taxon>
    </lineage>
</organism>
<accession>A0ABZ2YLR5</accession>
<keyword evidence="1" id="KW-0732">Signal</keyword>
<evidence type="ECO:0000256" key="1">
    <source>
        <dbReference type="SAM" id="SignalP"/>
    </source>
</evidence>
<sequence length="148" mass="17164">MYRKTILILLLMVLAGNVRAQLAAEWLRQNQTQRRYLAIQIAALQQYLSLARQGYQAVSGGLQVVGQIKRGDFDINSAFFSSLQHVSPFIRRHQKVLNLAGSYASLFEHCRRMRTRWETIEGFPTWKRSILVDAYLQFSDDLARDLLF</sequence>
<dbReference type="EMBL" id="CP149822">
    <property type="protein sequence ID" value="WZN40696.1"/>
    <property type="molecule type" value="Genomic_DNA"/>
</dbReference>